<dbReference type="CDD" id="cd09917">
    <property type="entry name" value="F-box_SF"/>
    <property type="match status" value="1"/>
</dbReference>
<evidence type="ECO:0000259" key="1">
    <source>
        <dbReference type="PROSITE" id="PS50181"/>
    </source>
</evidence>
<accession>A0A6C0DNS7</accession>
<protein>
    <recommendedName>
        <fullName evidence="1">F-box domain-containing protein</fullName>
    </recommendedName>
</protein>
<dbReference type="PROSITE" id="PS50181">
    <property type="entry name" value="FBOX"/>
    <property type="match status" value="1"/>
</dbReference>
<dbReference type="AlphaFoldDB" id="A0A6C0DNS7"/>
<sequence length="137" mass="16635">MSNLPIEIIRYIFEYIDDIDIRRAFGLYGRINMSDYQLPIGCTKIHQNTPEKYFFHVPNLHAFEKRAEKRVIDDFVEVRISTVDELFPPFPTTILYYVAVYRFKPKSMKKNKYDLELFSSNVADYYWDFRIYSYIRK</sequence>
<evidence type="ECO:0000313" key="2">
    <source>
        <dbReference type="EMBL" id="QHT17964.1"/>
    </source>
</evidence>
<name>A0A6C0DNS7_9ZZZZ</name>
<organism evidence="2">
    <name type="scientific">viral metagenome</name>
    <dbReference type="NCBI Taxonomy" id="1070528"/>
    <lineage>
        <taxon>unclassified sequences</taxon>
        <taxon>metagenomes</taxon>
        <taxon>organismal metagenomes</taxon>
    </lineage>
</organism>
<dbReference type="InterPro" id="IPR001810">
    <property type="entry name" value="F-box_dom"/>
</dbReference>
<reference evidence="2" key="1">
    <citation type="journal article" date="2020" name="Nature">
        <title>Giant virus diversity and host interactions through global metagenomics.</title>
        <authorList>
            <person name="Schulz F."/>
            <person name="Roux S."/>
            <person name="Paez-Espino D."/>
            <person name="Jungbluth S."/>
            <person name="Walsh D.A."/>
            <person name="Denef V.J."/>
            <person name="McMahon K.D."/>
            <person name="Konstantinidis K.T."/>
            <person name="Eloe-Fadrosh E.A."/>
            <person name="Kyrpides N.C."/>
            <person name="Woyke T."/>
        </authorList>
    </citation>
    <scope>NUCLEOTIDE SEQUENCE</scope>
    <source>
        <strain evidence="2">GVMAG-M-3300023174-3</strain>
    </source>
</reference>
<proteinExistence type="predicted"/>
<feature type="domain" description="F-box" evidence="1">
    <location>
        <begin position="1"/>
        <end position="21"/>
    </location>
</feature>
<dbReference type="EMBL" id="MN739647">
    <property type="protein sequence ID" value="QHT17964.1"/>
    <property type="molecule type" value="Genomic_DNA"/>
</dbReference>